<comment type="caution">
    <text evidence="1">The sequence shown here is derived from an EMBL/GenBank/DDBJ whole genome shotgun (WGS) entry which is preliminary data.</text>
</comment>
<dbReference type="Proteomes" id="UP001526430">
    <property type="component" value="Unassembled WGS sequence"/>
</dbReference>
<protein>
    <submittedName>
        <fullName evidence="1">Uncharacterized protein</fullName>
    </submittedName>
</protein>
<evidence type="ECO:0000313" key="1">
    <source>
        <dbReference type="EMBL" id="MCW8088132.1"/>
    </source>
</evidence>
<proteinExistence type="predicted"/>
<sequence>MRNRVSASLVRAVRYTMVDKQDVKSALSPETLPHGDPAEEQVVADSLSPDEIRDLIEEWMG</sequence>
<reference evidence="1 2" key="1">
    <citation type="submission" date="2022-10" db="EMBL/GenBank/DDBJ databases">
        <title>Roseococcus glaciei nov., sp. nov., isolated from glacier.</title>
        <authorList>
            <person name="Liu Q."/>
            <person name="Xin Y.-H."/>
        </authorList>
    </citation>
    <scope>NUCLEOTIDE SEQUENCE [LARGE SCALE GENOMIC DNA]</scope>
    <source>
        <strain evidence="1 2">MDT2-1-1</strain>
    </source>
</reference>
<dbReference type="EMBL" id="JAPFQI010000027">
    <property type="protein sequence ID" value="MCW8088132.1"/>
    <property type="molecule type" value="Genomic_DNA"/>
</dbReference>
<accession>A0ABT3P148</accession>
<evidence type="ECO:0000313" key="2">
    <source>
        <dbReference type="Proteomes" id="UP001526430"/>
    </source>
</evidence>
<name>A0ABT3P148_9PROT</name>
<gene>
    <name evidence="1" type="ORF">OF850_21280</name>
</gene>
<keyword evidence="2" id="KW-1185">Reference proteome</keyword>
<dbReference type="RefSeq" id="WP_301592334.1">
    <property type="nucleotide sequence ID" value="NZ_JAPFQI010000027.1"/>
</dbReference>
<organism evidence="1 2">
    <name type="scientific">Sabulicella glaciei</name>
    <dbReference type="NCBI Taxonomy" id="2984948"/>
    <lineage>
        <taxon>Bacteria</taxon>
        <taxon>Pseudomonadati</taxon>
        <taxon>Pseudomonadota</taxon>
        <taxon>Alphaproteobacteria</taxon>
        <taxon>Acetobacterales</taxon>
        <taxon>Acetobacteraceae</taxon>
        <taxon>Sabulicella</taxon>
    </lineage>
</organism>